<dbReference type="SUPFAM" id="SSF103506">
    <property type="entry name" value="Mitochondrial carrier"/>
    <property type="match status" value="1"/>
</dbReference>
<dbReference type="EMBL" id="CAJNOQ010000142">
    <property type="protein sequence ID" value="CAF0763424.1"/>
    <property type="molecule type" value="Genomic_DNA"/>
</dbReference>
<proteinExistence type="inferred from homology"/>
<comment type="similarity">
    <text evidence="2 7">Belongs to the mitochondrial carrier (TC 2.A.29) family.</text>
</comment>
<evidence type="ECO:0000256" key="2">
    <source>
        <dbReference type="ARBA" id="ARBA00006375"/>
    </source>
</evidence>
<dbReference type="Proteomes" id="UP000682733">
    <property type="component" value="Unassembled WGS sequence"/>
</dbReference>
<evidence type="ECO:0000256" key="1">
    <source>
        <dbReference type="ARBA" id="ARBA00004141"/>
    </source>
</evidence>
<evidence type="ECO:0000256" key="8">
    <source>
        <dbReference type="SAM" id="Phobius"/>
    </source>
</evidence>
<dbReference type="GO" id="GO:0016020">
    <property type="term" value="C:membrane"/>
    <property type="evidence" value="ECO:0007669"/>
    <property type="project" value="UniProtKB-SubCell"/>
</dbReference>
<keyword evidence="8" id="KW-1133">Transmembrane helix</keyword>
<evidence type="ECO:0000313" key="13">
    <source>
        <dbReference type="Proteomes" id="UP000663829"/>
    </source>
</evidence>
<comment type="caution">
    <text evidence="9">The sequence shown here is derived from an EMBL/GenBank/DDBJ whole genome shotgun (WGS) entry which is preliminary data.</text>
</comment>
<feature type="transmembrane region" description="Helical" evidence="8">
    <location>
        <begin position="210"/>
        <end position="232"/>
    </location>
</feature>
<sequence>MLYSLQLLVNTNPTSSINQNQPSPQHQDKIYQHETKSPSTLEKINKNKPIDPHTTEWANVNLAKFMGLMTVASTVENAIFYPFYVLKTREQSDRRNLTFLKSFNHHLRTSLTTKQSLYRGFWTSNFVSLPSYALYMGVYTWTKDTLLNSSQSNTKSIYAPFLAGFLADAVTVLFYVPGDVVIQRLQIVNSSYTSVTHACKTIYKEEGYKGFFRGLGATFTTSAIASSIWWVVYENMKLLLYRPNIERYLIYSDNNDTGQVHRLPQLCAGFTAGTITSTVINPFDVVKTRLQTQDMLHKTSSKFIYKNVFHGLRKLWVEEGVHGLSRGLLPKLISRGPLSAMSALAYELVLYYSRTDF</sequence>
<feature type="repeat" description="Solcar" evidence="6">
    <location>
        <begin position="260"/>
        <end position="352"/>
    </location>
</feature>
<organism evidence="9 13">
    <name type="scientific">Didymodactylos carnosus</name>
    <dbReference type="NCBI Taxonomy" id="1234261"/>
    <lineage>
        <taxon>Eukaryota</taxon>
        <taxon>Metazoa</taxon>
        <taxon>Spiralia</taxon>
        <taxon>Gnathifera</taxon>
        <taxon>Rotifera</taxon>
        <taxon>Eurotatoria</taxon>
        <taxon>Bdelloidea</taxon>
        <taxon>Philodinida</taxon>
        <taxon>Philodinidae</taxon>
        <taxon>Didymodactylos</taxon>
    </lineage>
</organism>
<keyword evidence="13" id="KW-1185">Reference proteome</keyword>
<name>A0A813Q8C0_9BILA</name>
<dbReference type="Pfam" id="PF00153">
    <property type="entry name" value="Mito_carr"/>
    <property type="match status" value="3"/>
</dbReference>
<evidence type="ECO:0000256" key="4">
    <source>
        <dbReference type="ARBA" id="ARBA00022737"/>
    </source>
</evidence>
<evidence type="ECO:0000313" key="10">
    <source>
        <dbReference type="EMBL" id="CAF0967834.1"/>
    </source>
</evidence>
<feature type="transmembrane region" description="Helical" evidence="8">
    <location>
        <begin position="117"/>
        <end position="137"/>
    </location>
</feature>
<dbReference type="InterPro" id="IPR023395">
    <property type="entry name" value="MCP_dom_sf"/>
</dbReference>
<evidence type="ECO:0000256" key="7">
    <source>
        <dbReference type="RuleBase" id="RU000488"/>
    </source>
</evidence>
<dbReference type="PROSITE" id="PS50920">
    <property type="entry name" value="SOLCAR"/>
    <property type="match status" value="2"/>
</dbReference>
<feature type="repeat" description="Solcar" evidence="6">
    <location>
        <begin position="155"/>
        <end position="239"/>
    </location>
</feature>
<dbReference type="Gene3D" id="1.50.40.10">
    <property type="entry name" value="Mitochondrial carrier domain"/>
    <property type="match status" value="1"/>
</dbReference>
<dbReference type="Proteomes" id="UP000663829">
    <property type="component" value="Unassembled WGS sequence"/>
</dbReference>
<evidence type="ECO:0000313" key="9">
    <source>
        <dbReference type="EMBL" id="CAF0763424.1"/>
    </source>
</evidence>
<dbReference type="EMBL" id="CAJOBC010000142">
    <property type="protein sequence ID" value="CAF3544564.1"/>
    <property type="molecule type" value="Genomic_DNA"/>
</dbReference>
<dbReference type="Proteomes" id="UP000681722">
    <property type="component" value="Unassembled WGS sequence"/>
</dbReference>
<evidence type="ECO:0008006" key="14">
    <source>
        <dbReference type="Google" id="ProtNLM"/>
    </source>
</evidence>
<evidence type="ECO:0000313" key="12">
    <source>
        <dbReference type="EMBL" id="CAF3739537.1"/>
    </source>
</evidence>
<reference evidence="9" key="1">
    <citation type="submission" date="2021-02" db="EMBL/GenBank/DDBJ databases">
        <authorList>
            <person name="Nowell W R."/>
        </authorList>
    </citation>
    <scope>NUCLEOTIDE SEQUENCE</scope>
</reference>
<dbReference type="EMBL" id="CAJOBA010005307">
    <property type="protein sequence ID" value="CAF3739537.1"/>
    <property type="molecule type" value="Genomic_DNA"/>
</dbReference>
<keyword evidence="7" id="KW-0813">Transport</keyword>
<feature type="transmembrane region" description="Helical" evidence="8">
    <location>
        <begin position="65"/>
        <end position="86"/>
    </location>
</feature>
<keyword evidence="5 6" id="KW-0472">Membrane</keyword>
<keyword evidence="3 6" id="KW-0812">Transmembrane</keyword>
<dbReference type="InterPro" id="IPR018108">
    <property type="entry name" value="MCP_transmembrane"/>
</dbReference>
<evidence type="ECO:0000256" key="3">
    <source>
        <dbReference type="ARBA" id="ARBA00022692"/>
    </source>
</evidence>
<feature type="transmembrane region" description="Helical" evidence="8">
    <location>
        <begin position="157"/>
        <end position="176"/>
    </location>
</feature>
<dbReference type="PANTHER" id="PTHR24089">
    <property type="entry name" value="SOLUTE CARRIER FAMILY 25"/>
    <property type="match status" value="1"/>
</dbReference>
<evidence type="ECO:0000256" key="5">
    <source>
        <dbReference type="ARBA" id="ARBA00023136"/>
    </source>
</evidence>
<comment type="subcellular location">
    <subcellularLocation>
        <location evidence="1">Membrane</location>
        <topology evidence="1">Multi-pass membrane protein</topology>
    </subcellularLocation>
</comment>
<gene>
    <name evidence="9" type="ORF">GPM918_LOCUS1518</name>
    <name evidence="10" type="ORF">OVA965_LOCUS12942</name>
    <name evidence="11" type="ORF">SRO942_LOCUS1518</name>
    <name evidence="12" type="ORF">TMI583_LOCUS12946</name>
</gene>
<dbReference type="EMBL" id="CAJNOK010005301">
    <property type="protein sequence ID" value="CAF0967834.1"/>
    <property type="molecule type" value="Genomic_DNA"/>
</dbReference>
<evidence type="ECO:0000256" key="6">
    <source>
        <dbReference type="PROSITE-ProRule" id="PRU00282"/>
    </source>
</evidence>
<evidence type="ECO:0000313" key="11">
    <source>
        <dbReference type="EMBL" id="CAF3544564.1"/>
    </source>
</evidence>
<dbReference type="OrthoDB" id="250329at2759"/>
<accession>A0A813Q8C0</accession>
<keyword evidence="4" id="KW-0677">Repeat</keyword>
<dbReference type="AlphaFoldDB" id="A0A813Q8C0"/>
<protein>
    <recommendedName>
        <fullName evidence="14">Mitochondrial carrier protein</fullName>
    </recommendedName>
</protein>
<dbReference type="Proteomes" id="UP000677228">
    <property type="component" value="Unassembled WGS sequence"/>
</dbReference>